<feature type="domain" description="C3H1-type" evidence="6">
    <location>
        <begin position="138"/>
        <end position="165"/>
    </location>
</feature>
<name>A0A815PVM4_9BILA</name>
<keyword evidence="2 4" id="KW-0863">Zinc-finger</keyword>
<evidence type="ECO:0000256" key="4">
    <source>
        <dbReference type="PROSITE-ProRule" id="PRU00723"/>
    </source>
</evidence>
<dbReference type="InterPro" id="IPR036855">
    <property type="entry name" value="Znf_CCCH_sf"/>
</dbReference>
<evidence type="ECO:0000256" key="2">
    <source>
        <dbReference type="ARBA" id="ARBA00022771"/>
    </source>
</evidence>
<dbReference type="EMBL" id="CAJOBJ010000850">
    <property type="protein sequence ID" value="CAF3847360.1"/>
    <property type="molecule type" value="Genomic_DNA"/>
</dbReference>
<evidence type="ECO:0000256" key="1">
    <source>
        <dbReference type="ARBA" id="ARBA00022723"/>
    </source>
</evidence>
<dbReference type="Proteomes" id="UP000663834">
    <property type="component" value="Unassembled WGS sequence"/>
</dbReference>
<evidence type="ECO:0000256" key="5">
    <source>
        <dbReference type="SAM" id="MobiDB-lite"/>
    </source>
</evidence>
<dbReference type="SMART" id="SM00356">
    <property type="entry name" value="ZnF_C3H1"/>
    <property type="match status" value="2"/>
</dbReference>
<dbReference type="Gene3D" id="4.10.1000.10">
    <property type="entry name" value="Zinc finger, CCCH-type"/>
    <property type="match status" value="1"/>
</dbReference>
<feature type="domain" description="C3H1-type" evidence="6">
    <location>
        <begin position="109"/>
        <end position="132"/>
    </location>
</feature>
<protein>
    <recommendedName>
        <fullName evidence="6">C3H1-type domain-containing protein</fullName>
    </recommendedName>
</protein>
<keyword evidence="1 4" id="KW-0479">Metal-binding</keyword>
<evidence type="ECO:0000313" key="7">
    <source>
        <dbReference type="EMBL" id="CAF1453930.1"/>
    </source>
</evidence>
<feature type="region of interest" description="Disordered" evidence="5">
    <location>
        <begin position="208"/>
        <end position="245"/>
    </location>
</feature>
<feature type="compositionally biased region" description="Basic residues" evidence="5">
    <location>
        <begin position="71"/>
        <end position="80"/>
    </location>
</feature>
<evidence type="ECO:0000313" key="9">
    <source>
        <dbReference type="Proteomes" id="UP000663834"/>
    </source>
</evidence>
<dbReference type="EMBL" id="CAJNOW010005574">
    <property type="protein sequence ID" value="CAF1453930.1"/>
    <property type="molecule type" value="Genomic_DNA"/>
</dbReference>
<dbReference type="GO" id="GO:0008270">
    <property type="term" value="F:zinc ion binding"/>
    <property type="evidence" value="ECO:0007669"/>
    <property type="project" value="UniProtKB-KW"/>
</dbReference>
<dbReference type="InterPro" id="IPR000571">
    <property type="entry name" value="Znf_CCCH"/>
</dbReference>
<evidence type="ECO:0000313" key="8">
    <source>
        <dbReference type="EMBL" id="CAF3847360.1"/>
    </source>
</evidence>
<reference evidence="7" key="1">
    <citation type="submission" date="2021-02" db="EMBL/GenBank/DDBJ databases">
        <authorList>
            <person name="Nowell W R."/>
        </authorList>
    </citation>
    <scope>NUCLEOTIDE SEQUENCE</scope>
</reference>
<organism evidence="7 9">
    <name type="scientific">Rotaria magnacalcarata</name>
    <dbReference type="NCBI Taxonomy" id="392030"/>
    <lineage>
        <taxon>Eukaryota</taxon>
        <taxon>Metazoa</taxon>
        <taxon>Spiralia</taxon>
        <taxon>Gnathifera</taxon>
        <taxon>Rotifera</taxon>
        <taxon>Eurotatoria</taxon>
        <taxon>Bdelloidea</taxon>
        <taxon>Philodinida</taxon>
        <taxon>Philodinidae</taxon>
        <taxon>Rotaria</taxon>
    </lineage>
</organism>
<comment type="caution">
    <text evidence="7">The sequence shown here is derived from an EMBL/GenBank/DDBJ whole genome shotgun (WGS) entry which is preliminary data.</text>
</comment>
<sequence length="245" mass="27494">MSKKAWGDYSESDSSPVKARNRDAASAPPSQFTKFPKKEQKLTKFPQQQQPDYQKGDGEGDEDEDEDGFHRVKYKKRNNNNRKSMNWRSDHKEAEDGGASLHRHKLPTVCTFWKQGRCKMSDKSCNFYHCEKIPAEAMSRDNICMFFKIGKCNAGANCNYPHSAGEGGGGEVVVKPAVFARCAQFGCTNESGVGMFCVDQACRDKRAKMKKDAWDDQQPPVPPQEEEEPQEAKKVVVVAGEEEAV</sequence>
<dbReference type="PROSITE" id="PS50103">
    <property type="entry name" value="ZF_C3H1"/>
    <property type="match status" value="2"/>
</dbReference>
<accession>A0A815PVM4</accession>
<gene>
    <name evidence="8" type="ORF">GIL414_LOCUS3759</name>
    <name evidence="7" type="ORF">KQP761_LOCUS12146</name>
</gene>
<evidence type="ECO:0000259" key="6">
    <source>
        <dbReference type="PROSITE" id="PS50103"/>
    </source>
</evidence>
<proteinExistence type="predicted"/>
<feature type="zinc finger region" description="C3H1-type" evidence="4">
    <location>
        <begin position="109"/>
        <end position="132"/>
    </location>
</feature>
<feature type="zinc finger region" description="C3H1-type" evidence="4">
    <location>
        <begin position="138"/>
        <end position="165"/>
    </location>
</feature>
<feature type="region of interest" description="Disordered" evidence="5">
    <location>
        <begin position="1"/>
        <end position="91"/>
    </location>
</feature>
<keyword evidence="3 4" id="KW-0862">Zinc</keyword>
<dbReference type="Proteomes" id="UP000681720">
    <property type="component" value="Unassembled WGS sequence"/>
</dbReference>
<dbReference type="AlphaFoldDB" id="A0A815PVM4"/>
<dbReference type="SUPFAM" id="SSF90229">
    <property type="entry name" value="CCCH zinc finger"/>
    <property type="match status" value="1"/>
</dbReference>
<evidence type="ECO:0000256" key="3">
    <source>
        <dbReference type="ARBA" id="ARBA00022833"/>
    </source>
</evidence>